<sequence length="57" mass="6599">MLLQIIINVSDDESFYHQALPHVLELCCKYTRIQCQSYVSLESQMCLCNPLTPNLHT</sequence>
<dbReference type="EMBL" id="KE560577">
    <property type="protein sequence ID" value="EPZ36365.1"/>
    <property type="molecule type" value="Genomic_DNA"/>
</dbReference>
<reference evidence="1 3" key="1">
    <citation type="journal article" date="2013" name="Curr. Biol.">
        <title>Shared signatures of parasitism and phylogenomics unite Cryptomycota and microsporidia.</title>
        <authorList>
            <person name="James T.Y."/>
            <person name="Pelin A."/>
            <person name="Bonen L."/>
            <person name="Ahrendt S."/>
            <person name="Sain D."/>
            <person name="Corradi N."/>
            <person name="Stajich J.E."/>
        </authorList>
    </citation>
    <scope>NUCLEOTIDE SEQUENCE [LARGE SCALE GENOMIC DNA]</scope>
    <source>
        <strain evidence="1 3">CSF55</strain>
        <strain evidence="1 3">CSF55</strain>
    </source>
</reference>
<dbReference type="Proteomes" id="UP000030755">
    <property type="component" value="Unassembled WGS sequence"/>
</dbReference>
<reference evidence="4" key="2">
    <citation type="journal article" date="2018" name="Nat. Microbiol.">
        <title>Leveraging single-cell genomics to expand the fungal tree of life.</title>
        <authorList>
            <person name="Ahrendt S.R."/>
            <person name="Quandt C.A."/>
            <person name="Ciobanu D."/>
            <person name="Clum A."/>
            <person name="Salamov A."/>
            <person name="Andreopoulos B."/>
            <person name="Cheng J.F."/>
            <person name="Woyke T."/>
            <person name="Pelin A."/>
            <person name="Henrissat B."/>
            <person name="Reynolds N.K."/>
            <person name="Benny G.L."/>
            <person name="Smith M.E."/>
            <person name="James T.Y."/>
            <person name="Grigoriev I.V."/>
        </authorList>
    </citation>
    <scope>NUCLEOTIDE SEQUENCE [LARGE SCALE GENOMIC DNA]</scope>
    <source>
        <strain evidence="4">CSF55</strain>
    </source>
</reference>
<evidence type="ECO:0000313" key="3">
    <source>
        <dbReference type="Proteomes" id="UP000030755"/>
    </source>
</evidence>
<protein>
    <submittedName>
        <fullName evidence="1">Uncharacterized protein</fullName>
    </submittedName>
</protein>
<keyword evidence="3" id="KW-1185">Reference proteome</keyword>
<accession>A0A075B1X1</accession>
<gene>
    <name evidence="1" type="ORF">O9G_005847</name>
    <name evidence="2" type="ORF">ROZALSC1DRAFT_31477</name>
</gene>
<reference evidence="2" key="3">
    <citation type="submission" date="2018-08" db="EMBL/GenBank/DDBJ databases">
        <title>Leveraging single-cell genomics to expand the Fungal Tree of Life.</title>
        <authorList>
            <consortium name="DOE Joint Genome Institute"/>
            <person name="Ahrendt S.R."/>
            <person name="Quandt C.A."/>
            <person name="Ciobanu D."/>
            <person name="Clum A."/>
            <person name="Salamov A."/>
            <person name="Andreopoulos B."/>
            <person name="Cheng J.-F."/>
            <person name="Woyke T."/>
            <person name="Pelin A."/>
            <person name="Henrissat B."/>
            <person name="Reynolds N."/>
            <person name="Benny G.L."/>
            <person name="Smith M.E."/>
            <person name="James T.Y."/>
            <person name="Grigoriev I.V."/>
        </authorList>
    </citation>
    <scope>NUCLEOTIDE SEQUENCE</scope>
    <source>
        <strain evidence="2">CSF55</strain>
    </source>
</reference>
<organism evidence="1 3">
    <name type="scientific">Rozella allomycis (strain CSF55)</name>
    <dbReference type="NCBI Taxonomy" id="988480"/>
    <lineage>
        <taxon>Eukaryota</taxon>
        <taxon>Fungi</taxon>
        <taxon>Fungi incertae sedis</taxon>
        <taxon>Cryptomycota</taxon>
        <taxon>Cryptomycota incertae sedis</taxon>
        <taxon>Rozella</taxon>
    </lineage>
</organism>
<dbReference type="HOGENOM" id="CLU_2997742_0_0_1"/>
<dbReference type="Proteomes" id="UP000281549">
    <property type="component" value="Unassembled WGS sequence"/>
</dbReference>
<evidence type="ECO:0000313" key="2">
    <source>
        <dbReference type="EMBL" id="RKP16617.1"/>
    </source>
</evidence>
<evidence type="ECO:0000313" key="4">
    <source>
        <dbReference type="Proteomes" id="UP000281549"/>
    </source>
</evidence>
<name>A0A075B1X1_ROZAC</name>
<dbReference type="EMBL" id="ML006366">
    <property type="protein sequence ID" value="RKP16617.1"/>
    <property type="molecule type" value="Genomic_DNA"/>
</dbReference>
<proteinExistence type="predicted"/>
<evidence type="ECO:0000313" key="1">
    <source>
        <dbReference type="EMBL" id="EPZ36365.1"/>
    </source>
</evidence>
<dbReference type="AlphaFoldDB" id="A0A075B1X1"/>